<dbReference type="EMBL" id="JAWJWF010000001">
    <property type="protein sequence ID" value="KAK6641613.1"/>
    <property type="molecule type" value="Genomic_DNA"/>
</dbReference>
<evidence type="ECO:0000313" key="2">
    <source>
        <dbReference type="EMBL" id="KAK6641613.1"/>
    </source>
</evidence>
<keyword evidence="3" id="KW-1185">Reference proteome</keyword>
<name>A0ABR1BDW0_POLSC</name>
<evidence type="ECO:0000313" key="3">
    <source>
        <dbReference type="Proteomes" id="UP001359485"/>
    </source>
</evidence>
<gene>
    <name evidence="2" type="ORF">RUM44_013328</name>
</gene>
<evidence type="ECO:0000256" key="1">
    <source>
        <dbReference type="SAM" id="MobiDB-lite"/>
    </source>
</evidence>
<reference evidence="2 3" key="1">
    <citation type="submission" date="2023-09" db="EMBL/GenBank/DDBJ databases">
        <title>Genomes of two closely related lineages of the louse Polyplax serrata with different host specificities.</title>
        <authorList>
            <person name="Martinu J."/>
            <person name="Tarabai H."/>
            <person name="Stefka J."/>
            <person name="Hypsa V."/>
        </authorList>
    </citation>
    <scope>NUCLEOTIDE SEQUENCE [LARGE SCALE GENOMIC DNA]</scope>
    <source>
        <strain evidence="2">98ZLc_SE</strain>
    </source>
</reference>
<comment type="caution">
    <text evidence="2">The sequence shown here is derived from an EMBL/GenBank/DDBJ whole genome shotgun (WGS) entry which is preliminary data.</text>
</comment>
<dbReference type="Proteomes" id="UP001359485">
    <property type="component" value="Unassembled WGS sequence"/>
</dbReference>
<protein>
    <submittedName>
        <fullName evidence="2">Uncharacterized protein</fullName>
    </submittedName>
</protein>
<feature type="region of interest" description="Disordered" evidence="1">
    <location>
        <begin position="64"/>
        <end position="85"/>
    </location>
</feature>
<sequence>MKKFTFKGVLDGFRSSVANQQTRIEQEIVETLRSDSFQVAKCGFRWVDAFQRAAGPTWCYTDKGRGGDGGGEALKEKNRPWAGENKREKKCYGLRVESGKNTLLLCSDTTMAYRWIDSPLKHSCK</sequence>
<organism evidence="2 3">
    <name type="scientific">Polyplax serrata</name>
    <name type="common">Common mouse louse</name>
    <dbReference type="NCBI Taxonomy" id="468196"/>
    <lineage>
        <taxon>Eukaryota</taxon>
        <taxon>Metazoa</taxon>
        <taxon>Ecdysozoa</taxon>
        <taxon>Arthropoda</taxon>
        <taxon>Hexapoda</taxon>
        <taxon>Insecta</taxon>
        <taxon>Pterygota</taxon>
        <taxon>Neoptera</taxon>
        <taxon>Paraneoptera</taxon>
        <taxon>Psocodea</taxon>
        <taxon>Troctomorpha</taxon>
        <taxon>Phthiraptera</taxon>
        <taxon>Anoplura</taxon>
        <taxon>Polyplacidae</taxon>
        <taxon>Polyplax</taxon>
    </lineage>
</organism>
<accession>A0ABR1BDW0</accession>
<proteinExistence type="predicted"/>
<feature type="compositionally biased region" description="Basic and acidic residues" evidence="1">
    <location>
        <begin position="73"/>
        <end position="85"/>
    </location>
</feature>